<dbReference type="AlphaFoldDB" id="A0AAD6ZQB0"/>
<dbReference type="PANTHER" id="PTHR24291:SF189">
    <property type="entry name" value="CYTOCHROME P450 4C3-RELATED"/>
    <property type="match status" value="1"/>
</dbReference>
<feature type="transmembrane region" description="Helical" evidence="5">
    <location>
        <begin position="6"/>
        <end position="30"/>
    </location>
</feature>
<dbReference type="InterPro" id="IPR036396">
    <property type="entry name" value="Cyt_P450_sf"/>
</dbReference>
<dbReference type="EMBL" id="JARIHO010000033">
    <property type="protein sequence ID" value="KAJ7334232.1"/>
    <property type="molecule type" value="Genomic_DNA"/>
</dbReference>
<comment type="subcellular location">
    <subcellularLocation>
        <location evidence="1">Endoplasmic reticulum membrane</location>
    </subcellularLocation>
</comment>
<keyword evidence="7" id="KW-1185">Reference proteome</keyword>
<dbReference type="PANTHER" id="PTHR24291">
    <property type="entry name" value="CYTOCHROME P450 FAMILY 4"/>
    <property type="match status" value="1"/>
</dbReference>
<evidence type="ECO:0000256" key="3">
    <source>
        <dbReference type="ARBA" id="ARBA00022824"/>
    </source>
</evidence>
<dbReference type="Gene3D" id="1.10.630.10">
    <property type="entry name" value="Cytochrome P450"/>
    <property type="match status" value="1"/>
</dbReference>
<comment type="similarity">
    <text evidence="2">Belongs to the cytochrome P450 family.</text>
</comment>
<keyword evidence="5" id="KW-0812">Transmembrane</keyword>
<organism evidence="6 7">
    <name type="scientific">Mycena albidolilacea</name>
    <dbReference type="NCBI Taxonomy" id="1033008"/>
    <lineage>
        <taxon>Eukaryota</taxon>
        <taxon>Fungi</taxon>
        <taxon>Dikarya</taxon>
        <taxon>Basidiomycota</taxon>
        <taxon>Agaricomycotina</taxon>
        <taxon>Agaricomycetes</taxon>
        <taxon>Agaricomycetidae</taxon>
        <taxon>Agaricales</taxon>
        <taxon>Marasmiineae</taxon>
        <taxon>Mycenaceae</taxon>
        <taxon>Mycena</taxon>
    </lineage>
</organism>
<dbReference type="GO" id="GO:0016705">
    <property type="term" value="F:oxidoreductase activity, acting on paired donors, with incorporation or reduction of molecular oxygen"/>
    <property type="evidence" value="ECO:0007669"/>
    <property type="project" value="InterPro"/>
</dbReference>
<dbReference type="InterPro" id="IPR050196">
    <property type="entry name" value="Cytochrome_P450_Monoox"/>
</dbReference>
<keyword evidence="4 5" id="KW-0472">Membrane</keyword>
<evidence type="ECO:0000313" key="7">
    <source>
        <dbReference type="Proteomes" id="UP001218218"/>
    </source>
</evidence>
<evidence type="ECO:0000256" key="2">
    <source>
        <dbReference type="ARBA" id="ARBA00010617"/>
    </source>
</evidence>
<reference evidence="6" key="1">
    <citation type="submission" date="2023-03" db="EMBL/GenBank/DDBJ databases">
        <title>Massive genome expansion in bonnet fungi (Mycena s.s.) driven by repeated elements and novel gene families across ecological guilds.</title>
        <authorList>
            <consortium name="Lawrence Berkeley National Laboratory"/>
            <person name="Harder C.B."/>
            <person name="Miyauchi S."/>
            <person name="Viragh M."/>
            <person name="Kuo A."/>
            <person name="Thoen E."/>
            <person name="Andreopoulos B."/>
            <person name="Lu D."/>
            <person name="Skrede I."/>
            <person name="Drula E."/>
            <person name="Henrissat B."/>
            <person name="Morin E."/>
            <person name="Kohler A."/>
            <person name="Barry K."/>
            <person name="LaButti K."/>
            <person name="Morin E."/>
            <person name="Salamov A."/>
            <person name="Lipzen A."/>
            <person name="Mereny Z."/>
            <person name="Hegedus B."/>
            <person name="Baldrian P."/>
            <person name="Stursova M."/>
            <person name="Weitz H."/>
            <person name="Taylor A."/>
            <person name="Grigoriev I.V."/>
            <person name="Nagy L.G."/>
            <person name="Martin F."/>
            <person name="Kauserud H."/>
        </authorList>
    </citation>
    <scope>NUCLEOTIDE SEQUENCE</scope>
    <source>
        <strain evidence="6">CBHHK002</strain>
    </source>
</reference>
<sequence length="130" mass="14777">MSEIAQFIATILFASVTNTADVFAWMLIYLELHKEWKDRVASEVAGFQAAMHPRTFGTIWRAMEAVELVTNEVLWLTASGPFIRRNIGDDLTVEDITIPKGTFIMFPAADLHRNPEMFPKPTLHGSLRRE</sequence>
<dbReference type="GO" id="GO:0004497">
    <property type="term" value="F:monooxygenase activity"/>
    <property type="evidence" value="ECO:0007669"/>
    <property type="project" value="InterPro"/>
</dbReference>
<evidence type="ECO:0000256" key="1">
    <source>
        <dbReference type="ARBA" id="ARBA00004586"/>
    </source>
</evidence>
<dbReference type="Pfam" id="PF00067">
    <property type="entry name" value="p450"/>
    <property type="match status" value="1"/>
</dbReference>
<comment type="caution">
    <text evidence="6">The sequence shown here is derived from an EMBL/GenBank/DDBJ whole genome shotgun (WGS) entry which is preliminary data.</text>
</comment>
<dbReference type="GO" id="GO:0005789">
    <property type="term" value="C:endoplasmic reticulum membrane"/>
    <property type="evidence" value="ECO:0007669"/>
    <property type="project" value="UniProtKB-SubCell"/>
</dbReference>
<keyword evidence="3" id="KW-0256">Endoplasmic reticulum</keyword>
<evidence type="ECO:0000313" key="6">
    <source>
        <dbReference type="EMBL" id="KAJ7334232.1"/>
    </source>
</evidence>
<dbReference type="SUPFAM" id="SSF48264">
    <property type="entry name" value="Cytochrome P450"/>
    <property type="match status" value="1"/>
</dbReference>
<evidence type="ECO:0000256" key="4">
    <source>
        <dbReference type="ARBA" id="ARBA00023136"/>
    </source>
</evidence>
<gene>
    <name evidence="6" type="ORF">DFH08DRAFT_965966</name>
</gene>
<name>A0AAD6ZQB0_9AGAR</name>
<dbReference type="InterPro" id="IPR001128">
    <property type="entry name" value="Cyt_P450"/>
</dbReference>
<accession>A0AAD6ZQB0</accession>
<protein>
    <submittedName>
        <fullName evidence="6">Cytochrome P450</fullName>
    </submittedName>
</protein>
<proteinExistence type="inferred from homology"/>
<keyword evidence="5" id="KW-1133">Transmembrane helix</keyword>
<dbReference type="Proteomes" id="UP001218218">
    <property type="component" value="Unassembled WGS sequence"/>
</dbReference>
<evidence type="ECO:0000256" key="5">
    <source>
        <dbReference type="SAM" id="Phobius"/>
    </source>
</evidence>
<dbReference type="GO" id="GO:0005506">
    <property type="term" value="F:iron ion binding"/>
    <property type="evidence" value="ECO:0007669"/>
    <property type="project" value="InterPro"/>
</dbReference>
<dbReference type="GO" id="GO:0020037">
    <property type="term" value="F:heme binding"/>
    <property type="evidence" value="ECO:0007669"/>
    <property type="project" value="InterPro"/>
</dbReference>